<reference evidence="12" key="1">
    <citation type="journal article" date="2020" name="mSystems">
        <title>Genome- and Community-Level Interaction Insights into Carbon Utilization and Element Cycling Functions of Hydrothermarchaeota in Hydrothermal Sediment.</title>
        <authorList>
            <person name="Zhou Z."/>
            <person name="Liu Y."/>
            <person name="Xu W."/>
            <person name="Pan J."/>
            <person name="Luo Z.H."/>
            <person name="Li M."/>
        </authorList>
    </citation>
    <scope>NUCLEOTIDE SEQUENCE [LARGE SCALE GENOMIC DNA]</scope>
    <source>
        <strain evidence="12">HyVt-493</strain>
    </source>
</reference>
<organism evidence="12">
    <name type="scientific">Leucothrix mucor</name>
    <dbReference type="NCBI Taxonomy" id="45248"/>
    <lineage>
        <taxon>Bacteria</taxon>
        <taxon>Pseudomonadati</taxon>
        <taxon>Pseudomonadota</taxon>
        <taxon>Gammaproteobacteria</taxon>
        <taxon>Thiotrichales</taxon>
        <taxon>Thiotrichaceae</taxon>
        <taxon>Leucothrix</taxon>
    </lineage>
</organism>
<evidence type="ECO:0000259" key="11">
    <source>
        <dbReference type="SMART" id="SM00965"/>
    </source>
</evidence>
<feature type="chain" id="PRO_5030533245" evidence="10">
    <location>
        <begin position="26"/>
        <end position="780"/>
    </location>
</feature>
<proteinExistence type="inferred from homology"/>
<dbReference type="InterPro" id="IPR038591">
    <property type="entry name" value="NolW-like_sf"/>
</dbReference>
<feature type="signal peptide" evidence="10">
    <location>
        <begin position="1"/>
        <end position="25"/>
    </location>
</feature>
<sequence>MKTFKHALFALALPVFILAGETCQATSSLQTINAVNQGDDSTILRFHFDDGAVSPKSFMMKFPQMLVLDFPDTLSATGLRNKIIQSNVVKSVKIARASGKLRVMVSLKRSKGYTTKIVGNDVVVLLSDKIMTVAKARPQRIIAPVKRVRPVVARRVSPVIPRPVAQAPLRDANKLVTPLVRQKSVSNQAMANNYIRRPKPKITPYRYQAAKVVNTARQVQQRSQARVNANMLGRIDFRRENNGDGRVVIPMPNGNIEVKAVKKGNRVSVVLKNVRVNQASRRLNVLDFATPASYIDITRHGANAQVDIAAGTSFEFETLREGRNFIIIMKKTRRIEKKRAAAKKLLKPKKKAYTGKKLSLNFQDIEIRSVLQLLADFTDKNIVVSDSVKGNITLRLKNVPWDQALDIVLESKALGMRNNGNVIWVAPASELAAKEQQELQSLKRIKELEPLVTEYISVNYARAEDLIKLVKASKGDKDGTLLSNRGTISVDTRTNTLLVQDTVSRIDSIREMVKSLDIPIRQVSIESRIVIANDEFGKDLGTRFGVTKLVPFGSRGLLASSGSSSALNSINNQATGSSPSQNLAPVKIPALGDRLNVNMPIAGAAGKFGFSILARDFLIDLELSALQAENKGEVVSTPRVVTANKKSALIEQGVEIPYLEASSSGATSVSFKKAVLSLEVTPQITPDNHVIMDLKVNQDTVGAVFSGVPSINTREVKTQVIVESGQTVVLGGVHEEQYKNDVQKVPFLGDLPYVGRLFKRSYKKDDKRELLIFVTPRVLD</sequence>
<dbReference type="Pfam" id="PF21305">
    <property type="entry name" value="type_II_gspD_N0"/>
    <property type="match status" value="1"/>
</dbReference>
<dbReference type="Proteomes" id="UP000885750">
    <property type="component" value="Unassembled WGS sequence"/>
</dbReference>
<keyword evidence="7" id="KW-0472">Membrane</keyword>
<name>A0A7V2T1T7_LEUMU</name>
<evidence type="ECO:0000256" key="6">
    <source>
        <dbReference type="ARBA" id="ARBA00022927"/>
    </source>
</evidence>
<accession>A0A7V2T1T7</accession>
<dbReference type="EMBL" id="DRMS01000168">
    <property type="protein sequence ID" value="HFC92013.1"/>
    <property type="molecule type" value="Genomic_DNA"/>
</dbReference>
<dbReference type="NCBIfam" id="TIGR02515">
    <property type="entry name" value="IV_pilus_PilQ"/>
    <property type="match status" value="1"/>
</dbReference>
<dbReference type="PRINTS" id="PR00811">
    <property type="entry name" value="BCTERIALGSPD"/>
</dbReference>
<dbReference type="InterPro" id="IPR021731">
    <property type="entry name" value="AMIN_dom"/>
</dbReference>
<feature type="domain" description="Secretin/TonB short N-terminal" evidence="11">
    <location>
        <begin position="380"/>
        <end position="428"/>
    </location>
</feature>
<comment type="subcellular location">
    <subcellularLocation>
        <location evidence="1 9">Cell outer membrane</location>
    </subcellularLocation>
</comment>
<evidence type="ECO:0000256" key="8">
    <source>
        <dbReference type="ARBA" id="ARBA00023237"/>
    </source>
</evidence>
<dbReference type="Pfam" id="PF11741">
    <property type="entry name" value="AMIN"/>
    <property type="match status" value="2"/>
</dbReference>
<comment type="caution">
    <text evidence="12">The sequence shown here is derived from an EMBL/GenBank/DDBJ whole genome shotgun (WGS) entry which is preliminary data.</text>
</comment>
<evidence type="ECO:0000256" key="9">
    <source>
        <dbReference type="RuleBase" id="RU004004"/>
    </source>
</evidence>
<gene>
    <name evidence="12" type="ORF">ENJ51_04295</name>
</gene>
<evidence type="ECO:0000256" key="7">
    <source>
        <dbReference type="ARBA" id="ARBA00023136"/>
    </source>
</evidence>
<protein>
    <submittedName>
        <fullName evidence="12">Type IV pilus secretin PilQ family protein</fullName>
    </submittedName>
</protein>
<dbReference type="InterPro" id="IPR005644">
    <property type="entry name" value="NolW-like"/>
</dbReference>
<dbReference type="InterPro" id="IPR004846">
    <property type="entry name" value="T2SS/T3SS_dom"/>
</dbReference>
<evidence type="ECO:0000256" key="5">
    <source>
        <dbReference type="ARBA" id="ARBA00022729"/>
    </source>
</evidence>
<evidence type="ECO:0000256" key="10">
    <source>
        <dbReference type="SAM" id="SignalP"/>
    </source>
</evidence>
<dbReference type="Gene3D" id="2.60.40.3500">
    <property type="match status" value="1"/>
</dbReference>
<dbReference type="SMART" id="SM00965">
    <property type="entry name" value="STN"/>
    <property type="match status" value="1"/>
</dbReference>
<keyword evidence="6" id="KW-0653">Protein transport</keyword>
<evidence type="ECO:0000256" key="4">
    <source>
        <dbReference type="ARBA" id="ARBA00022692"/>
    </source>
</evidence>
<keyword evidence="3 9" id="KW-0813">Transport</keyword>
<dbReference type="Pfam" id="PF00263">
    <property type="entry name" value="Secretin"/>
    <property type="match status" value="1"/>
</dbReference>
<evidence type="ECO:0000256" key="2">
    <source>
        <dbReference type="ARBA" id="ARBA00006304"/>
    </source>
</evidence>
<dbReference type="PANTHER" id="PTHR30604">
    <property type="entry name" value="PROTEIN TRANSPORT PROTEIN HOFQ"/>
    <property type="match status" value="1"/>
</dbReference>
<evidence type="ECO:0000256" key="1">
    <source>
        <dbReference type="ARBA" id="ARBA00004442"/>
    </source>
</evidence>
<keyword evidence="5 10" id="KW-0732">Signal</keyword>
<dbReference type="InterPro" id="IPR013355">
    <property type="entry name" value="Pilus_4_PilQ"/>
</dbReference>
<evidence type="ECO:0000313" key="12">
    <source>
        <dbReference type="EMBL" id="HFC92013.1"/>
    </source>
</evidence>
<dbReference type="GO" id="GO:0009279">
    <property type="term" value="C:cell outer membrane"/>
    <property type="evidence" value="ECO:0007669"/>
    <property type="project" value="UniProtKB-SubCell"/>
</dbReference>
<keyword evidence="8" id="KW-0998">Cell outer membrane</keyword>
<dbReference type="InterPro" id="IPR011662">
    <property type="entry name" value="Secretin/TonB_short_N"/>
</dbReference>
<comment type="similarity">
    <text evidence="2">Belongs to the bacterial secretin family. PilQ subfamily.</text>
</comment>
<dbReference type="Gene3D" id="3.30.1370.120">
    <property type="match status" value="1"/>
</dbReference>
<dbReference type="Pfam" id="PF03958">
    <property type="entry name" value="Secretin_N"/>
    <property type="match status" value="1"/>
</dbReference>
<keyword evidence="4" id="KW-0812">Transmembrane</keyword>
<dbReference type="Gene3D" id="2.60.40.3470">
    <property type="match status" value="1"/>
</dbReference>
<evidence type="ECO:0000256" key="3">
    <source>
        <dbReference type="ARBA" id="ARBA00022448"/>
    </source>
</evidence>
<dbReference type="InterPro" id="IPR049371">
    <property type="entry name" value="GspD-like_N0"/>
</dbReference>
<dbReference type="PANTHER" id="PTHR30604:SF1">
    <property type="entry name" value="DNA UTILIZATION PROTEIN HOFQ"/>
    <property type="match status" value="1"/>
</dbReference>
<dbReference type="InterPro" id="IPR001775">
    <property type="entry name" value="GspD/PilQ"/>
</dbReference>
<dbReference type="PROSITE" id="PS00875">
    <property type="entry name" value="T2SP_D"/>
    <property type="match status" value="1"/>
</dbReference>
<dbReference type="InterPro" id="IPR051808">
    <property type="entry name" value="Type_IV_pilus_biogenesis"/>
</dbReference>
<dbReference type="InterPro" id="IPR004845">
    <property type="entry name" value="T2SS_GspD_CS"/>
</dbReference>
<dbReference type="Gene3D" id="3.30.1370.130">
    <property type="match status" value="1"/>
</dbReference>
<dbReference type="GO" id="GO:0009306">
    <property type="term" value="P:protein secretion"/>
    <property type="evidence" value="ECO:0007669"/>
    <property type="project" value="InterPro"/>
</dbReference>
<dbReference type="AlphaFoldDB" id="A0A7V2T1T7"/>